<proteinExistence type="inferred from homology"/>
<name>W9SFJ0_9ROSA</name>
<dbReference type="Pfam" id="PF03171">
    <property type="entry name" value="2OG-FeII_Oxy"/>
    <property type="match status" value="1"/>
</dbReference>
<dbReference type="AlphaFoldDB" id="W9SFJ0"/>
<sequence>MGSEVEHKIPVIDLSEEKDLKPGSDSCVLACKKVRYAMEEYGCFEIVCDKFPPELRNSIFGAAKDLFDLPKETKMKKITDRPSALGYVAEHPKHPRYETLGINNGVFDSIKESSFHILQFFKYRTPQSDESDLSLGLSAHKDSAHITIIHQHHVGGLRIKTKDGQWIFDVKHSSSSFVVLAGYVLMAWCNDRIFACEHQVSIRDQNETRYSVGLITYTKGILNVPEELVDDKHPLRYKPIDSFGFKIFRLSEEGSKSACL</sequence>
<dbReference type="InterPro" id="IPR027443">
    <property type="entry name" value="IPNS-like_sf"/>
</dbReference>
<reference evidence="6" key="1">
    <citation type="submission" date="2013-01" db="EMBL/GenBank/DDBJ databases">
        <title>Draft Genome Sequence of a Mulberry Tree, Morus notabilis C.K. Schneid.</title>
        <authorList>
            <person name="He N."/>
            <person name="Zhao S."/>
        </authorList>
    </citation>
    <scope>NUCLEOTIDE SEQUENCE</scope>
</reference>
<keyword evidence="3" id="KW-0560">Oxidoreductase</keyword>
<dbReference type="InterPro" id="IPR005123">
    <property type="entry name" value="Oxoglu/Fe-dep_dioxygenase_dom"/>
</dbReference>
<evidence type="ECO:0000256" key="1">
    <source>
        <dbReference type="ARBA" id="ARBA00022723"/>
    </source>
</evidence>
<evidence type="ECO:0000259" key="4">
    <source>
        <dbReference type="PROSITE" id="PS51471"/>
    </source>
</evidence>
<dbReference type="GO" id="GO:0046872">
    <property type="term" value="F:metal ion binding"/>
    <property type="evidence" value="ECO:0007669"/>
    <property type="project" value="UniProtKB-KW"/>
</dbReference>
<dbReference type="PROSITE" id="PS51471">
    <property type="entry name" value="FE2OG_OXY"/>
    <property type="match status" value="1"/>
</dbReference>
<dbReference type="EMBL" id="KE346086">
    <property type="protein sequence ID" value="EXC25835.1"/>
    <property type="molecule type" value="Genomic_DNA"/>
</dbReference>
<comment type="similarity">
    <text evidence="3">Belongs to the iron/ascorbate-dependent oxidoreductase family.</text>
</comment>
<evidence type="ECO:0000313" key="6">
    <source>
        <dbReference type="Proteomes" id="UP000030645"/>
    </source>
</evidence>
<evidence type="ECO:0000256" key="3">
    <source>
        <dbReference type="RuleBase" id="RU003682"/>
    </source>
</evidence>
<organism evidence="5 6">
    <name type="scientific">Morus notabilis</name>
    <dbReference type="NCBI Taxonomy" id="981085"/>
    <lineage>
        <taxon>Eukaryota</taxon>
        <taxon>Viridiplantae</taxon>
        <taxon>Streptophyta</taxon>
        <taxon>Embryophyta</taxon>
        <taxon>Tracheophyta</taxon>
        <taxon>Spermatophyta</taxon>
        <taxon>Magnoliopsida</taxon>
        <taxon>eudicotyledons</taxon>
        <taxon>Gunneridae</taxon>
        <taxon>Pentapetalae</taxon>
        <taxon>rosids</taxon>
        <taxon>fabids</taxon>
        <taxon>Rosales</taxon>
        <taxon>Moraceae</taxon>
        <taxon>Moreae</taxon>
        <taxon>Morus</taxon>
    </lineage>
</organism>
<keyword evidence="6" id="KW-1185">Reference proteome</keyword>
<dbReference type="GO" id="GO:0016491">
    <property type="term" value="F:oxidoreductase activity"/>
    <property type="evidence" value="ECO:0007669"/>
    <property type="project" value="UniProtKB-KW"/>
</dbReference>
<keyword evidence="1 3" id="KW-0479">Metal-binding</keyword>
<dbReference type="eggNOG" id="KOG0143">
    <property type="taxonomic scope" value="Eukaryota"/>
</dbReference>
<dbReference type="InterPro" id="IPR044861">
    <property type="entry name" value="IPNS-like_FE2OG_OXY"/>
</dbReference>
<evidence type="ECO:0000256" key="2">
    <source>
        <dbReference type="ARBA" id="ARBA00023004"/>
    </source>
</evidence>
<dbReference type="InterPro" id="IPR026992">
    <property type="entry name" value="DIOX_N"/>
</dbReference>
<dbReference type="STRING" id="981085.W9SFJ0"/>
<dbReference type="PANTHER" id="PTHR47990">
    <property type="entry name" value="2-OXOGLUTARATE (2OG) AND FE(II)-DEPENDENT OXYGENASE SUPERFAMILY PROTEIN-RELATED"/>
    <property type="match status" value="1"/>
</dbReference>
<dbReference type="SUPFAM" id="SSF51197">
    <property type="entry name" value="Clavaminate synthase-like"/>
    <property type="match status" value="1"/>
</dbReference>
<dbReference type="OrthoDB" id="288590at2759"/>
<dbReference type="Proteomes" id="UP000030645">
    <property type="component" value="Unassembled WGS sequence"/>
</dbReference>
<gene>
    <name evidence="5" type="ORF">L484_019469</name>
</gene>
<dbReference type="Pfam" id="PF14226">
    <property type="entry name" value="DIOX_N"/>
    <property type="match status" value="1"/>
</dbReference>
<dbReference type="KEGG" id="mnt:21402409"/>
<dbReference type="Gene3D" id="2.60.120.330">
    <property type="entry name" value="B-lactam Antibiotic, Isopenicillin N Synthase, Chain"/>
    <property type="match status" value="2"/>
</dbReference>
<evidence type="ECO:0000313" key="5">
    <source>
        <dbReference type="EMBL" id="EXC25835.1"/>
    </source>
</evidence>
<feature type="domain" description="Fe2OG dioxygenase" evidence="4">
    <location>
        <begin position="114"/>
        <end position="221"/>
    </location>
</feature>
<dbReference type="InterPro" id="IPR050231">
    <property type="entry name" value="Iron_ascorbate_oxido_reductase"/>
</dbReference>
<keyword evidence="2 3" id="KW-0408">Iron</keyword>
<protein>
    <submittedName>
        <fullName evidence="5">1-aminocyclopropane-1-carboxylate oxidase-3-like protein</fullName>
    </submittedName>
</protein>
<accession>W9SFJ0</accession>